<comment type="caution">
    <text evidence="2">The sequence shown here is derived from an EMBL/GenBank/DDBJ whole genome shotgun (WGS) entry which is preliminary data.</text>
</comment>
<organism evidence="2 3">
    <name type="scientific">Actinocorallia longicatena</name>
    <dbReference type="NCBI Taxonomy" id="111803"/>
    <lineage>
        <taxon>Bacteria</taxon>
        <taxon>Bacillati</taxon>
        <taxon>Actinomycetota</taxon>
        <taxon>Actinomycetes</taxon>
        <taxon>Streptosporangiales</taxon>
        <taxon>Thermomonosporaceae</taxon>
        <taxon>Actinocorallia</taxon>
    </lineage>
</organism>
<feature type="domain" description="YxiG-like" evidence="1">
    <location>
        <begin position="2"/>
        <end position="149"/>
    </location>
</feature>
<accession>A0ABP6QDP8</accession>
<dbReference type="EMBL" id="BAAAUV010000012">
    <property type="protein sequence ID" value="GAA3222426.1"/>
    <property type="molecule type" value="Genomic_DNA"/>
</dbReference>
<protein>
    <recommendedName>
        <fullName evidence="1">YxiG-like domain-containing protein</fullName>
    </recommendedName>
</protein>
<evidence type="ECO:0000313" key="2">
    <source>
        <dbReference type="EMBL" id="GAA3222426.1"/>
    </source>
</evidence>
<sequence length="294" mass="32926">MDVVALEQALEDVFDHAVIHHGFVDYMRDYELIVYATADPRTGILPVHLRYLFRYCVEARCVSTIAKSTWRDSLDERLIDHETGQDLDGYVWGVKWHGLYPGAAIVEDSPAAAAWAEEVGIDFHEVRIQTNAHDLTLVFSDLKVSELPSADPRVRHNEVTWILPDAASELWPVRARAGRRLAASAEIPEAARALEALLRDPQNTAVVQETAHALLDRQDARGLRLVLKALADSSDSHGQILYDALLSDPRWMDDNGPARLRTQLETLSADTEPAIREEAKRLLSTPNLQPRSDT</sequence>
<proteinExistence type="predicted"/>
<dbReference type="RefSeq" id="WP_344832254.1">
    <property type="nucleotide sequence ID" value="NZ_BAAAUV010000012.1"/>
</dbReference>
<keyword evidence="3" id="KW-1185">Reference proteome</keyword>
<reference evidence="3" key="1">
    <citation type="journal article" date="2019" name="Int. J. Syst. Evol. Microbiol.">
        <title>The Global Catalogue of Microorganisms (GCM) 10K type strain sequencing project: providing services to taxonomists for standard genome sequencing and annotation.</title>
        <authorList>
            <consortium name="The Broad Institute Genomics Platform"/>
            <consortium name="The Broad Institute Genome Sequencing Center for Infectious Disease"/>
            <person name="Wu L."/>
            <person name="Ma J."/>
        </authorList>
    </citation>
    <scope>NUCLEOTIDE SEQUENCE [LARGE SCALE GENOMIC DNA]</scope>
    <source>
        <strain evidence="3">JCM 9377</strain>
    </source>
</reference>
<dbReference type="Proteomes" id="UP001501237">
    <property type="component" value="Unassembled WGS sequence"/>
</dbReference>
<evidence type="ECO:0000259" key="1">
    <source>
        <dbReference type="Pfam" id="PF24712"/>
    </source>
</evidence>
<evidence type="ECO:0000313" key="3">
    <source>
        <dbReference type="Proteomes" id="UP001501237"/>
    </source>
</evidence>
<name>A0ABP6QDP8_9ACTN</name>
<gene>
    <name evidence="2" type="ORF">GCM10010468_48260</name>
</gene>
<dbReference type="InterPro" id="IPR058188">
    <property type="entry name" value="YxiG-like"/>
</dbReference>
<dbReference type="Pfam" id="PF24712">
    <property type="entry name" value="YxiG_2"/>
    <property type="match status" value="1"/>
</dbReference>